<protein>
    <submittedName>
        <fullName evidence="2">Conjugal transfer protein TraG</fullName>
    </submittedName>
</protein>
<keyword evidence="1" id="KW-0472">Membrane</keyword>
<evidence type="ECO:0000313" key="2">
    <source>
        <dbReference type="EMBL" id="NOI11233.1"/>
    </source>
</evidence>
<evidence type="ECO:0000313" key="3">
    <source>
        <dbReference type="Proteomes" id="UP000532247"/>
    </source>
</evidence>
<evidence type="ECO:0000256" key="1">
    <source>
        <dbReference type="SAM" id="Phobius"/>
    </source>
</evidence>
<keyword evidence="1" id="KW-0812">Transmembrane</keyword>
<reference evidence="2 3" key="1">
    <citation type="submission" date="2019-09" db="EMBL/GenBank/DDBJ databases">
        <title>Draft genome sequencing and comparative genomics of hatchery-associated Vibrios.</title>
        <authorList>
            <person name="Kehlet-Delgado H."/>
            <person name="Mueller R.S."/>
        </authorList>
    </citation>
    <scope>NUCLEOTIDE SEQUENCE [LARGE SCALE GENOMIC DNA]</scope>
    <source>
        <strain evidence="2 3">081416A</strain>
    </source>
</reference>
<sequence>MGGYLQMAYFGTSFFDLITGALGAYFYMVVWNVLQSSGLIIFAFFFVIAEALKENYESDEINDEPHQQWGRLKVKLYLMIFIVFLVCKPLITINELKLRMPTRHCDVIPTVVVNKMNLSADESQLLSMVGPRSFVNAMMEQEKKVISNWQTRSLVNSIANRIFVGETHARWVQFINERRGIYNRNYLAAFIESAQRNESEFNMLKDIGLTLSTLQELKVPIWWQTVRNYMLGVSASIHSQIPCDEGIRLTKANLETEFIRSPSLADEFNTFVQQCHAPALSKWKTILSSSSRGETAEMIVADLKSSVPGNDVFLNSSELYPSLQSQVPVNGWGVSPDEKGYIGDPDAIGSGAPATSDTAGYPKCDRWWLDSRRGLQYKLAEDFGITSDLQSVRDIQRIYKTDSTNRGELVQIVLADKLSGNNLAAVKAKMGFLEKNNALYTGHDKTKESDNWGSEILELGTDLGLVTSYLERAAGFKGILRAAPLGASLVLMLYMSMLPIGLLLGRFSIGAVMGLTVGLISLFMWMPYFRFVRWLDDNLVSLLGLGSMSTDKMLIDFLIATAYMAVPMVLTSMAALAGAKLASFDPIGASTIGSVAQKGASTAQNQVKDIAKKAITKGKG</sequence>
<feature type="transmembrane region" description="Helical" evidence="1">
    <location>
        <begin position="7"/>
        <end position="27"/>
    </location>
</feature>
<feature type="transmembrane region" description="Helical" evidence="1">
    <location>
        <begin position="74"/>
        <end position="91"/>
    </location>
</feature>
<keyword evidence="1" id="KW-1133">Transmembrane helix</keyword>
<dbReference type="RefSeq" id="WP_171346152.1">
    <property type="nucleotide sequence ID" value="NZ_VTYF01000015.1"/>
</dbReference>
<name>A0A7Y4F144_VIBAL</name>
<dbReference type="EMBL" id="VTYF01000015">
    <property type="protein sequence ID" value="NOI11233.1"/>
    <property type="molecule type" value="Genomic_DNA"/>
</dbReference>
<comment type="caution">
    <text evidence="2">The sequence shown here is derived from an EMBL/GenBank/DDBJ whole genome shotgun (WGS) entry which is preliminary data.</text>
</comment>
<dbReference type="AlphaFoldDB" id="A0A7Y4F144"/>
<dbReference type="Proteomes" id="UP000532247">
    <property type="component" value="Unassembled WGS sequence"/>
</dbReference>
<organism evidence="2 3">
    <name type="scientific">Vibrio alginolyticus</name>
    <dbReference type="NCBI Taxonomy" id="663"/>
    <lineage>
        <taxon>Bacteria</taxon>
        <taxon>Pseudomonadati</taxon>
        <taxon>Pseudomonadota</taxon>
        <taxon>Gammaproteobacteria</taxon>
        <taxon>Vibrionales</taxon>
        <taxon>Vibrionaceae</taxon>
        <taxon>Vibrio</taxon>
    </lineage>
</organism>
<feature type="transmembrane region" description="Helical" evidence="1">
    <location>
        <begin position="33"/>
        <end position="53"/>
    </location>
</feature>
<feature type="transmembrane region" description="Helical" evidence="1">
    <location>
        <begin position="511"/>
        <end position="533"/>
    </location>
</feature>
<proteinExistence type="predicted"/>
<feature type="transmembrane region" description="Helical" evidence="1">
    <location>
        <begin position="485"/>
        <end position="504"/>
    </location>
</feature>
<feature type="transmembrane region" description="Helical" evidence="1">
    <location>
        <begin position="553"/>
        <end position="577"/>
    </location>
</feature>
<accession>A0A7Y4F144</accession>
<gene>
    <name evidence="2" type="ORF">F0254_20570</name>
</gene>